<dbReference type="Gene3D" id="3.30.559.10">
    <property type="entry name" value="Chloramphenicol acetyltransferase-like domain"/>
    <property type="match status" value="1"/>
</dbReference>
<evidence type="ECO:0000313" key="2">
    <source>
        <dbReference type="Proteomes" id="UP000317291"/>
    </source>
</evidence>
<accession>A0A5C5RA01</accession>
<sequence>MTPDLLAFVDQGAASGTRATGRNSLIQVTWIYDDGVALAGLDRFRDALTSGLLGRRIAHSPLPFGRDRWVATTAAPRVAVEAAPRPRTAIDDWLDERAAAPIDPWSGPGWHLGVLPLTDGGSAVTLVVSHVLADGVGTATAVAEAALGVTRDLPYPREAAAPLRAARRDAARAARELPAAVRAAATATRLARGRLEHDGGGSTGPAPAHPVGPDRWAVAHLDRTALGARAAAAGGTESTLLVQAAARIAAGLGWVRPDGRAVLGLSVNRREDGDLRGNAIVDAELPVDPAPGPEGVAALRADVKAVLGALPDAGRYDAFGPLLTLLPRRTLAALIDAPPDPAHPVTTCAGVGALPAPVRAPDGTPADRTWFRLAWSALPGRIAPPRPPYLYVGWTGTEAETSLFVASNLASAADLRGVIDRSVPEHAHH</sequence>
<organism evidence="1 2">
    <name type="scientific">Tsukamurella asaccharolytica</name>
    <dbReference type="NCBI Taxonomy" id="2592067"/>
    <lineage>
        <taxon>Bacteria</taxon>
        <taxon>Bacillati</taxon>
        <taxon>Actinomycetota</taxon>
        <taxon>Actinomycetes</taxon>
        <taxon>Mycobacteriales</taxon>
        <taxon>Tsukamurellaceae</taxon>
        <taxon>Tsukamurella</taxon>
    </lineage>
</organism>
<gene>
    <name evidence="1" type="ORF">FK529_12310</name>
</gene>
<dbReference type="RefSeq" id="WP_146561497.1">
    <property type="nucleotide sequence ID" value="NZ_VIGW01000005.1"/>
</dbReference>
<protein>
    <recommendedName>
        <fullName evidence="3">Diacylglycerol O-acyltransferase</fullName>
    </recommendedName>
</protein>
<dbReference type="InterPro" id="IPR023213">
    <property type="entry name" value="CAT-like_dom_sf"/>
</dbReference>
<proteinExistence type="predicted"/>
<dbReference type="EMBL" id="VIGW01000005">
    <property type="protein sequence ID" value="TWS19284.1"/>
    <property type="molecule type" value="Genomic_DNA"/>
</dbReference>
<name>A0A5C5RA01_9ACTN</name>
<evidence type="ECO:0008006" key="3">
    <source>
        <dbReference type="Google" id="ProtNLM"/>
    </source>
</evidence>
<dbReference type="Proteomes" id="UP000317291">
    <property type="component" value="Unassembled WGS sequence"/>
</dbReference>
<reference evidence="1 2" key="1">
    <citation type="submission" date="2019-06" db="EMBL/GenBank/DDBJ databases">
        <title>Tsukamurella conjunctivitidis sp. nov., Tsukamurella assacharolytica sp. nov. and Tsukamurella sputae sp. nov. isolated from patients with conjunctivitis, bacteraemia (lymphoma) and respiratory infection (sputum) in Hong Kong.</title>
        <authorList>
            <person name="Teng J.L.L."/>
            <person name="Lee H.H."/>
            <person name="Fong J.Y.H."/>
            <person name="Fok K.M.N."/>
            <person name="Lau S.K.P."/>
            <person name="Woo P.C.Y."/>
        </authorList>
    </citation>
    <scope>NUCLEOTIDE SEQUENCE [LARGE SCALE GENOMIC DNA]</scope>
    <source>
        <strain evidence="1 2">HKU71</strain>
    </source>
</reference>
<keyword evidence="2" id="KW-1185">Reference proteome</keyword>
<evidence type="ECO:0000313" key="1">
    <source>
        <dbReference type="EMBL" id="TWS19284.1"/>
    </source>
</evidence>
<dbReference type="OrthoDB" id="8183309at2"/>
<comment type="caution">
    <text evidence="1">The sequence shown here is derived from an EMBL/GenBank/DDBJ whole genome shotgun (WGS) entry which is preliminary data.</text>
</comment>
<dbReference type="AlphaFoldDB" id="A0A5C5RA01"/>
<dbReference type="SUPFAM" id="SSF52777">
    <property type="entry name" value="CoA-dependent acyltransferases"/>
    <property type="match status" value="1"/>
</dbReference>